<comment type="subcellular location">
    <subcellularLocation>
        <location evidence="1 13">Secreted</location>
    </subcellularLocation>
</comment>
<evidence type="ECO:0000256" key="7">
    <source>
        <dbReference type="ARBA" id="ARBA00022801"/>
    </source>
</evidence>
<keyword evidence="10 13" id="KW-0865">Zymogen</keyword>
<gene>
    <name evidence="16" type="ORF">CONCODRAFT_12856</name>
</gene>
<evidence type="ECO:0000256" key="9">
    <source>
        <dbReference type="ARBA" id="ARBA00023049"/>
    </source>
</evidence>
<feature type="signal peptide" evidence="13">
    <location>
        <begin position="1"/>
        <end position="21"/>
    </location>
</feature>
<dbReference type="PANTHER" id="PTHR33478">
    <property type="entry name" value="EXTRACELLULAR METALLOPROTEINASE MEP"/>
    <property type="match status" value="1"/>
</dbReference>
<feature type="domain" description="FTP" evidence="15">
    <location>
        <begin position="77"/>
        <end position="126"/>
    </location>
</feature>
<feature type="active site" evidence="11">
    <location>
        <position position="425"/>
    </location>
</feature>
<keyword evidence="6 13" id="KW-0732">Signal</keyword>
<evidence type="ECO:0000313" key="17">
    <source>
        <dbReference type="Proteomes" id="UP000070444"/>
    </source>
</evidence>
<reference evidence="16 17" key="1">
    <citation type="journal article" date="2015" name="Genome Biol. Evol.">
        <title>Phylogenomic analyses indicate that early fungi evolved digesting cell walls of algal ancestors of land plants.</title>
        <authorList>
            <person name="Chang Y."/>
            <person name="Wang S."/>
            <person name="Sekimoto S."/>
            <person name="Aerts A.L."/>
            <person name="Choi C."/>
            <person name="Clum A."/>
            <person name="LaButti K.M."/>
            <person name="Lindquist E.A."/>
            <person name="Yee Ngan C."/>
            <person name="Ohm R.A."/>
            <person name="Salamov A.A."/>
            <person name="Grigoriev I.V."/>
            <person name="Spatafora J.W."/>
            <person name="Berbee M.L."/>
        </authorList>
    </citation>
    <scope>NUCLEOTIDE SEQUENCE [LARGE SCALE GENOMIC DNA]</scope>
    <source>
        <strain evidence="16 17">NRRL 28638</strain>
    </source>
</reference>
<proteinExistence type="inferred from homology"/>
<evidence type="ECO:0000256" key="14">
    <source>
        <dbReference type="SAM" id="MobiDB-lite"/>
    </source>
</evidence>
<evidence type="ECO:0000256" key="2">
    <source>
        <dbReference type="ARBA" id="ARBA00006006"/>
    </source>
</evidence>
<dbReference type="GO" id="GO:0008270">
    <property type="term" value="F:zinc ion binding"/>
    <property type="evidence" value="ECO:0007669"/>
    <property type="project" value="InterPro"/>
</dbReference>
<dbReference type="OrthoDB" id="3227768at2759"/>
<dbReference type="OMA" id="NDFAICN"/>
<dbReference type="AlphaFoldDB" id="A0A137NS67"/>
<evidence type="ECO:0000256" key="4">
    <source>
        <dbReference type="ARBA" id="ARBA00022670"/>
    </source>
</evidence>
<keyword evidence="9 13" id="KW-0482">Metalloprotease</keyword>
<comment type="cofactor">
    <cofactor evidence="12">
        <name>Zn(2+)</name>
        <dbReference type="ChEBI" id="CHEBI:29105"/>
    </cofactor>
    <text evidence="12">Binds 1 zinc ion per subunit.</text>
</comment>
<keyword evidence="17" id="KW-1185">Reference proteome</keyword>
<keyword evidence="5 12" id="KW-0479">Metal-binding</keyword>
<dbReference type="InterPro" id="IPR001842">
    <property type="entry name" value="Peptidase_M36"/>
</dbReference>
<dbReference type="CDD" id="cd09596">
    <property type="entry name" value="M36"/>
    <property type="match status" value="1"/>
</dbReference>
<keyword evidence="7 13" id="KW-0378">Hydrolase</keyword>
<feature type="chain" id="PRO_5009361606" description="Extracellular metalloproteinase" evidence="13">
    <location>
        <begin position="22"/>
        <end position="623"/>
    </location>
</feature>
<keyword evidence="3 13" id="KW-0964">Secreted</keyword>
<dbReference type="InterPro" id="IPR011096">
    <property type="entry name" value="FTP_domain"/>
</dbReference>
<sequence length="623" mass="68034">MKFNTVASIVISLCLAGDAQARRQVQQIVPTLAHREAVIVDEATSNASLVEARSSIPGVEAAKQFVTKKFGYIDGKDFVVKDTYSSDNGVTHTYLKQLVNGKEVFNGDFNINTDNSGNVISYGNSFYKGSVPKSNNLVGEKPGNAADAVEALFKHIQVDLGVSKDKVAVIEGRSTDGSATLNNIPNAPNGVQAVPKYIQNSNGELVLGWELEADLEENWLNGFVSSTNEVVALHDWVHDASYNVWPIGVNDPEDGKRKAVTKQGTPNTSPNGWHDQGSGKKFTTTTGNNVIAFDHRKTSDTVKNAPRAEGGKNLKFDFPIDFKKQPETYVNAAISQLFYTTNSLHDIYYAHGFNEVAGNFQQNNFGKGGKQGDVLYAQAQDGAGTDNADFSTPPDGKNPRMRMFLWDTTDPKRDGDFDNGVITHEYTHGLSTRLTGGPANSNCLNSLQAGGMGEGWGDAMANILRTRKEHNRNTDFPIGAYIYNGKTIRKHNYSTSLTTNPDTYATINEHNEVHQVGATWAEFLYEVYWNLVDKHGFNPDLTSGKHDAGNTLLIRLLIDSFKLQPCEPTILQSRDAILLADKQLTKGANKCEIWKGFAKRGLGVNASDAGGKYVDGHDLPKGC</sequence>
<keyword evidence="8 12" id="KW-0862">Zinc</keyword>
<dbReference type="Pfam" id="PF07504">
    <property type="entry name" value="FTP"/>
    <property type="match status" value="1"/>
</dbReference>
<protein>
    <recommendedName>
        <fullName evidence="13">Extracellular metalloproteinase</fullName>
        <ecNumber evidence="13">3.4.24.-</ecNumber>
    </recommendedName>
    <alternativeName>
        <fullName evidence="13">Fungalysin</fullName>
    </alternativeName>
</protein>
<feature type="binding site" evidence="12">
    <location>
        <position position="428"/>
    </location>
    <ligand>
        <name>Zn(2+)</name>
        <dbReference type="ChEBI" id="CHEBI:29105"/>
        <note>catalytic</note>
    </ligand>
</feature>
<evidence type="ECO:0000256" key="1">
    <source>
        <dbReference type="ARBA" id="ARBA00004613"/>
    </source>
</evidence>
<keyword evidence="4 13" id="KW-0645">Protease</keyword>
<evidence type="ECO:0000313" key="16">
    <source>
        <dbReference type="EMBL" id="KXN65532.1"/>
    </source>
</evidence>
<dbReference type="EC" id="3.4.24.-" evidence="13"/>
<dbReference type="EMBL" id="KQ964863">
    <property type="protein sequence ID" value="KXN65532.1"/>
    <property type="molecule type" value="Genomic_DNA"/>
</dbReference>
<organism evidence="16 17">
    <name type="scientific">Conidiobolus coronatus (strain ATCC 28846 / CBS 209.66 / NRRL 28638)</name>
    <name type="common">Delacroixia coronata</name>
    <dbReference type="NCBI Taxonomy" id="796925"/>
    <lineage>
        <taxon>Eukaryota</taxon>
        <taxon>Fungi</taxon>
        <taxon>Fungi incertae sedis</taxon>
        <taxon>Zoopagomycota</taxon>
        <taxon>Entomophthoromycotina</taxon>
        <taxon>Entomophthoromycetes</taxon>
        <taxon>Entomophthorales</taxon>
        <taxon>Ancylistaceae</taxon>
        <taxon>Conidiobolus</taxon>
    </lineage>
</organism>
<name>A0A137NS67_CONC2</name>
<accession>A0A137NS67</accession>
<evidence type="ECO:0000256" key="8">
    <source>
        <dbReference type="ARBA" id="ARBA00022833"/>
    </source>
</evidence>
<dbReference type="GO" id="GO:0006508">
    <property type="term" value="P:proteolysis"/>
    <property type="evidence" value="ECO:0007669"/>
    <property type="project" value="UniProtKB-KW"/>
</dbReference>
<dbReference type="GO" id="GO:0005615">
    <property type="term" value="C:extracellular space"/>
    <property type="evidence" value="ECO:0007669"/>
    <property type="project" value="InterPro"/>
</dbReference>
<evidence type="ECO:0000256" key="10">
    <source>
        <dbReference type="ARBA" id="ARBA00023145"/>
    </source>
</evidence>
<dbReference type="InterPro" id="IPR027268">
    <property type="entry name" value="Peptidase_M4/M1_CTD_sf"/>
</dbReference>
<evidence type="ECO:0000256" key="13">
    <source>
        <dbReference type="RuleBase" id="RU364017"/>
    </source>
</evidence>
<feature type="compositionally biased region" description="Polar residues" evidence="14">
    <location>
        <begin position="262"/>
        <end position="271"/>
    </location>
</feature>
<evidence type="ECO:0000259" key="15">
    <source>
        <dbReference type="Pfam" id="PF07504"/>
    </source>
</evidence>
<dbReference type="SUPFAM" id="SSF55486">
    <property type="entry name" value="Metalloproteases ('zincins'), catalytic domain"/>
    <property type="match status" value="1"/>
</dbReference>
<evidence type="ECO:0000256" key="3">
    <source>
        <dbReference type="ARBA" id="ARBA00022525"/>
    </source>
</evidence>
<dbReference type="GO" id="GO:0004222">
    <property type="term" value="F:metalloendopeptidase activity"/>
    <property type="evidence" value="ECO:0007669"/>
    <property type="project" value="InterPro"/>
</dbReference>
<evidence type="ECO:0000256" key="5">
    <source>
        <dbReference type="ARBA" id="ARBA00022723"/>
    </source>
</evidence>
<feature type="binding site" evidence="12">
    <location>
        <position position="424"/>
    </location>
    <ligand>
        <name>Zn(2+)</name>
        <dbReference type="ChEBI" id="CHEBI:29105"/>
        <note>catalytic</note>
    </ligand>
</feature>
<dbReference type="InterPro" id="IPR050371">
    <property type="entry name" value="Fungal_virulence_M36"/>
</dbReference>
<feature type="region of interest" description="Disordered" evidence="14">
    <location>
        <begin position="253"/>
        <end position="285"/>
    </location>
</feature>
<dbReference type="Proteomes" id="UP000070444">
    <property type="component" value="Unassembled WGS sequence"/>
</dbReference>
<feature type="binding site" evidence="12">
    <location>
        <position position="454"/>
    </location>
    <ligand>
        <name>Zn(2+)</name>
        <dbReference type="ChEBI" id="CHEBI:29105"/>
        <note>catalytic</note>
    </ligand>
</feature>
<comment type="similarity">
    <text evidence="2 13">Belongs to the peptidase M36 family.</text>
</comment>
<evidence type="ECO:0000256" key="12">
    <source>
        <dbReference type="PIRSR" id="PIRSR601842-2"/>
    </source>
</evidence>
<dbReference type="Gene3D" id="3.10.170.10">
    <property type="match status" value="1"/>
</dbReference>
<evidence type="ECO:0000256" key="6">
    <source>
        <dbReference type="ARBA" id="ARBA00022729"/>
    </source>
</evidence>
<dbReference type="PANTHER" id="PTHR33478:SF1">
    <property type="entry name" value="EXTRACELLULAR METALLOPROTEINASE MEP"/>
    <property type="match status" value="1"/>
</dbReference>
<dbReference type="Pfam" id="PF02128">
    <property type="entry name" value="Peptidase_M36"/>
    <property type="match status" value="1"/>
</dbReference>
<dbReference type="Gene3D" id="1.10.390.10">
    <property type="entry name" value="Neutral Protease Domain 2"/>
    <property type="match status" value="1"/>
</dbReference>
<evidence type="ECO:0000256" key="11">
    <source>
        <dbReference type="PIRSR" id="PIRSR601842-1"/>
    </source>
</evidence>
<feature type="binding site" evidence="12">
    <location>
        <position position="239"/>
    </location>
    <ligand>
        <name>Zn(2+)</name>
        <dbReference type="ChEBI" id="CHEBI:29105"/>
        <note>catalytic</note>
    </ligand>
</feature>
<dbReference type="PRINTS" id="PR00999">
    <property type="entry name" value="FUNGALYSIN"/>
</dbReference>